<evidence type="ECO:0000313" key="3">
    <source>
        <dbReference type="Proteomes" id="UP001189429"/>
    </source>
</evidence>
<evidence type="ECO:0000256" key="1">
    <source>
        <dbReference type="SAM" id="MobiDB-lite"/>
    </source>
</evidence>
<evidence type="ECO:0000313" key="2">
    <source>
        <dbReference type="EMBL" id="CAK0883579.1"/>
    </source>
</evidence>
<dbReference type="EMBL" id="CAUYUJ010018432">
    <property type="protein sequence ID" value="CAK0883579.1"/>
    <property type="molecule type" value="Genomic_DNA"/>
</dbReference>
<name>A0ABN9WCT3_9DINO</name>
<feature type="region of interest" description="Disordered" evidence="1">
    <location>
        <begin position="612"/>
        <end position="640"/>
    </location>
</feature>
<feature type="non-terminal residue" evidence="2">
    <location>
        <position position="1"/>
    </location>
</feature>
<gene>
    <name evidence="2" type="ORF">PCOR1329_LOCUS65763</name>
</gene>
<dbReference type="Proteomes" id="UP001189429">
    <property type="component" value="Unassembled WGS sequence"/>
</dbReference>
<keyword evidence="3" id="KW-1185">Reference proteome</keyword>
<feature type="non-terminal residue" evidence="2">
    <location>
        <position position="732"/>
    </location>
</feature>
<sequence length="732" mass="79770">ARGLLQLRLAAQPSTLVFTVNCLAHQYALMVKTALHHMDSFLRVSGAKYFYWSAVAKIMHSWRANAVRIFTLWCDCYSPTKAIAAFAHRVPPRPITGRWGSVRDCERHLLRCDRAQLRAIMTAAIGCPRPDDPLIDGEKQQQAIPTSGLNEIDQTDTAVYKEKMGKFASDALVALRDERFWLAMETSQHLRGPLDHMLHSVQQVRLRGQVSNLADMVFEKAAEIHRQIEDRIDVGGAGWRGILGKYPPDVASPAVIGCIKQGALKVHGDFQFRVVSSTCDSYPVKLLWLAYSPPHRDCAKRRDLARELLTPADPKALHITAATIVRLFKPELEALRSGTLSTCLYAPMRMVCEQWRCDTQEIEGINNMLQVVCQRAPRISLALLDARIGLRKEYGLGSRATATLKWSQIKDCVHATIDDSIQFTSEIRSVLTLPQRWAVPPLAYDPVAIPNERTIDAIVPKAAKEWAASYNMAWYWQSCNLTRGKDVTSSIIAFAGEDAAGDGASSAWLCESCFGYVGTFVKVNLVCADVDMVQATVSLAQPVVHMTSQQLFLRLYDRCKAGQRLDHTVGVVRHGVGITSSTTVLSLTDMVNMGAIADVLAPVVESEYKPKRKKPAEAVVPAEPGGKGKGRGRKGGRGGGKGMLKAGAAAAAMADPAEAAAAAEAIDGQLALADADAIAETDLLSGVPEAFMANADLAKTASAIGDQKFAAKFFKAYAKLYPGALEEAKEAK</sequence>
<comment type="caution">
    <text evidence="2">The sequence shown here is derived from an EMBL/GenBank/DDBJ whole genome shotgun (WGS) entry which is preliminary data.</text>
</comment>
<evidence type="ECO:0008006" key="4">
    <source>
        <dbReference type="Google" id="ProtNLM"/>
    </source>
</evidence>
<organism evidence="2 3">
    <name type="scientific">Prorocentrum cordatum</name>
    <dbReference type="NCBI Taxonomy" id="2364126"/>
    <lineage>
        <taxon>Eukaryota</taxon>
        <taxon>Sar</taxon>
        <taxon>Alveolata</taxon>
        <taxon>Dinophyceae</taxon>
        <taxon>Prorocentrales</taxon>
        <taxon>Prorocentraceae</taxon>
        <taxon>Prorocentrum</taxon>
    </lineage>
</organism>
<proteinExistence type="predicted"/>
<reference evidence="2" key="1">
    <citation type="submission" date="2023-10" db="EMBL/GenBank/DDBJ databases">
        <authorList>
            <person name="Chen Y."/>
            <person name="Shah S."/>
            <person name="Dougan E. K."/>
            <person name="Thang M."/>
            <person name="Chan C."/>
        </authorList>
    </citation>
    <scope>NUCLEOTIDE SEQUENCE [LARGE SCALE GENOMIC DNA]</scope>
</reference>
<accession>A0ABN9WCT3</accession>
<protein>
    <recommendedName>
        <fullName evidence="4">DUF659 domain-containing protein</fullName>
    </recommendedName>
</protein>